<dbReference type="Proteomes" id="UP000323410">
    <property type="component" value="Unassembled WGS sequence"/>
</dbReference>
<evidence type="ECO:0000256" key="1">
    <source>
        <dbReference type="SAM" id="Coils"/>
    </source>
</evidence>
<feature type="transmembrane region" description="Helical" evidence="3">
    <location>
        <begin position="67"/>
        <end position="86"/>
    </location>
</feature>
<proteinExistence type="predicted"/>
<comment type="caution">
    <text evidence="4">The sequence shown here is derived from an EMBL/GenBank/DDBJ whole genome shotgun (WGS) entry which is preliminary data.</text>
</comment>
<gene>
    <name evidence="4" type="ORF">FQ377_12005</name>
</gene>
<evidence type="ECO:0000313" key="5">
    <source>
        <dbReference type="Proteomes" id="UP000323410"/>
    </source>
</evidence>
<feature type="coiled-coil region" evidence="1">
    <location>
        <begin position="11"/>
        <end position="41"/>
    </location>
</feature>
<keyword evidence="3" id="KW-1133">Transmembrane helix</keyword>
<protein>
    <submittedName>
        <fullName evidence="4">Uncharacterized protein</fullName>
    </submittedName>
</protein>
<reference evidence="4 5" key="1">
    <citation type="submission" date="2019-08" db="EMBL/GenBank/DDBJ databases">
        <title>Genone of Arthrobacter echini P9.</title>
        <authorList>
            <person name="Bowman J.P."/>
        </authorList>
    </citation>
    <scope>NUCLEOTIDE SEQUENCE [LARGE SCALE GENOMIC DNA]</scope>
    <source>
        <strain evidence="4 5">P9</strain>
    </source>
</reference>
<evidence type="ECO:0000313" key="4">
    <source>
        <dbReference type="EMBL" id="TYC97929.1"/>
    </source>
</evidence>
<dbReference type="RefSeq" id="WP_148601501.1">
    <property type="nucleotide sequence ID" value="NZ_VSLD01000006.1"/>
</dbReference>
<dbReference type="AlphaFoldDB" id="A0A5D0XNT9"/>
<accession>A0A5D0XNT9</accession>
<feature type="region of interest" description="Disordered" evidence="2">
    <location>
        <begin position="126"/>
        <end position="146"/>
    </location>
</feature>
<sequence length="146" mass="15959">MTVGHADGEQHERARRAAERAARLVEELTRARIDVELFERQRRRSPLPGSAGVVPGMRGPRRRPTRVTLGFWLITLYLLVTMLAQAPPNATDSTVYQPRALLELTTAPAPADGVRAQRFCPRTGLARRPCLPSDPGGSVGGRAEQG</sequence>
<keyword evidence="5" id="KW-1185">Reference proteome</keyword>
<name>A0A5D0XNT9_9MICC</name>
<organism evidence="4 5">
    <name type="scientific">Arthrobacter echini</name>
    <dbReference type="NCBI Taxonomy" id="1529066"/>
    <lineage>
        <taxon>Bacteria</taxon>
        <taxon>Bacillati</taxon>
        <taxon>Actinomycetota</taxon>
        <taxon>Actinomycetes</taxon>
        <taxon>Micrococcales</taxon>
        <taxon>Micrococcaceae</taxon>
        <taxon>Arthrobacter</taxon>
    </lineage>
</organism>
<evidence type="ECO:0000256" key="2">
    <source>
        <dbReference type="SAM" id="MobiDB-lite"/>
    </source>
</evidence>
<evidence type="ECO:0000256" key="3">
    <source>
        <dbReference type="SAM" id="Phobius"/>
    </source>
</evidence>
<dbReference type="EMBL" id="VSLD01000006">
    <property type="protein sequence ID" value="TYC97929.1"/>
    <property type="molecule type" value="Genomic_DNA"/>
</dbReference>
<keyword evidence="1" id="KW-0175">Coiled coil</keyword>
<keyword evidence="3" id="KW-0812">Transmembrane</keyword>
<keyword evidence="3" id="KW-0472">Membrane</keyword>